<evidence type="ECO:0000256" key="5">
    <source>
        <dbReference type="ARBA" id="ARBA00023180"/>
    </source>
</evidence>
<dbReference type="EMBL" id="BKCP01004961">
    <property type="protein sequence ID" value="GER35344.1"/>
    <property type="molecule type" value="Genomic_DNA"/>
</dbReference>
<sequence>MFPPTPLSLLCALLLCLPLAAIFTFTTPSTISAVTSAAPPLPNPSSPTNATLIIKTLSAEPQSIKNRTAPADEKDDEDDVSLLSLASRADPSPKPAKKLAFMFLATSSLPLAPLWELYFARAPRSLYNIYVHTDPRVNLTDTLSGVFAGREVPSKPTRRHSPTLISAARRLLAHALLHDPSNSVFVLLSPSCIPLRSFRFTCRVLMRSRRSFIEILRDEPGARERWAARGEEAMLPEVAFADFRIGSQFWALRRRHARAVVRDTRLWSKFRLPCREDATCYPEEHYFPTLLNMVDPSGCVPCTLTHVDWNGGHGGHPRTYGADEVGRELLMGLRKSRPRYGDEERGGLNATVGLRKRADPFLFARKFSPGSLHRLMGIANGLLFKEPKLSTSSKHPLQKTTLSLITPLFLLCSLLLCLLHLSAFLISTSTLTKPITPNQWVYEDDDDDVALMKLASRVDPNPKPVKKIAFMFLTTSSLPLAPLWEMFFAGAPANSYNVYIHADPEAHYTPPFSGVFAGRVIPSKPTRRQTPSLAAAARRILSHALVDDGANAVFALLSPSCAPLHSFRFTRRFLLKSGRSFVEILGPDEPSAYWRWVVRGEDAMLPEVDLEDFRFGSQFWVVNRNHARVMASDAWLWSKFRQPCVVDYACFPEEQYFPTLLSIVDPLGCVPCTLTHVDWSNEDYEGHPRMYNASEVGRELILGLRGMRPRYGDEVSEGPESSAGISAVEGNRESDGSNSSEHMRRRRSDPFLFARKFSPESLDRLMSIANDVIFKD</sequence>
<keyword evidence="7" id="KW-0732">Signal</keyword>
<evidence type="ECO:0000313" key="9">
    <source>
        <dbReference type="Proteomes" id="UP000325081"/>
    </source>
</evidence>
<dbReference type="GO" id="GO:0016757">
    <property type="term" value="F:glycosyltransferase activity"/>
    <property type="evidence" value="ECO:0007669"/>
    <property type="project" value="UniProtKB-KW"/>
</dbReference>
<accession>A0A5A7PRF7</accession>
<dbReference type="PANTHER" id="PTHR31042">
    <property type="entry name" value="CORE-2/I-BRANCHING BETA-1,6-N-ACETYLGLUCOSAMINYLTRANSFERASE FAMILY PROTEIN-RELATED"/>
    <property type="match status" value="1"/>
</dbReference>
<proteinExistence type="predicted"/>
<dbReference type="PANTHER" id="PTHR31042:SF60">
    <property type="entry name" value="CORE-2_I-BRANCHING BETA-1,6-N-ACETYLGLUCOSAMINYLTRANSFERASE FAMILY PROTEIN"/>
    <property type="match status" value="1"/>
</dbReference>
<name>A0A5A7PRF7_STRAF</name>
<evidence type="ECO:0000256" key="3">
    <source>
        <dbReference type="ARBA" id="ARBA00022679"/>
    </source>
</evidence>
<dbReference type="GO" id="GO:0016020">
    <property type="term" value="C:membrane"/>
    <property type="evidence" value="ECO:0007669"/>
    <property type="project" value="UniProtKB-SubCell"/>
</dbReference>
<keyword evidence="5" id="KW-0325">Glycoprotein</keyword>
<keyword evidence="3 8" id="KW-0808">Transferase</keyword>
<comment type="subcellular location">
    <subcellularLocation>
        <location evidence="1">Membrane</location>
        <topology evidence="1">Single-pass type II membrane protein</topology>
    </subcellularLocation>
</comment>
<keyword evidence="2 8" id="KW-0328">Glycosyltransferase</keyword>
<evidence type="ECO:0000256" key="2">
    <source>
        <dbReference type="ARBA" id="ARBA00022676"/>
    </source>
</evidence>
<keyword evidence="4" id="KW-0472">Membrane</keyword>
<evidence type="ECO:0000256" key="4">
    <source>
        <dbReference type="ARBA" id="ARBA00023136"/>
    </source>
</evidence>
<reference evidence="9" key="1">
    <citation type="journal article" date="2019" name="Curr. Biol.">
        <title>Genome Sequence of Striga asiatica Provides Insight into the Evolution of Plant Parasitism.</title>
        <authorList>
            <person name="Yoshida S."/>
            <person name="Kim S."/>
            <person name="Wafula E.K."/>
            <person name="Tanskanen J."/>
            <person name="Kim Y.M."/>
            <person name="Honaas L."/>
            <person name="Yang Z."/>
            <person name="Spallek T."/>
            <person name="Conn C.E."/>
            <person name="Ichihashi Y."/>
            <person name="Cheong K."/>
            <person name="Cui S."/>
            <person name="Der J.P."/>
            <person name="Gundlach H."/>
            <person name="Jiao Y."/>
            <person name="Hori C."/>
            <person name="Ishida J.K."/>
            <person name="Kasahara H."/>
            <person name="Kiba T."/>
            <person name="Kim M.S."/>
            <person name="Koo N."/>
            <person name="Laohavisit A."/>
            <person name="Lee Y.H."/>
            <person name="Lumba S."/>
            <person name="McCourt P."/>
            <person name="Mortimer J.C."/>
            <person name="Mutuku J.M."/>
            <person name="Nomura T."/>
            <person name="Sasaki-Sekimoto Y."/>
            <person name="Seto Y."/>
            <person name="Wang Y."/>
            <person name="Wakatake T."/>
            <person name="Sakakibara H."/>
            <person name="Demura T."/>
            <person name="Yamaguchi S."/>
            <person name="Yoneyama K."/>
            <person name="Manabe R.I."/>
            <person name="Nelson D.C."/>
            <person name="Schulman A.H."/>
            <person name="Timko M.P."/>
            <person name="dePamphilis C.W."/>
            <person name="Choi D."/>
            <person name="Shirasu K."/>
        </authorList>
    </citation>
    <scope>NUCLEOTIDE SEQUENCE [LARGE SCALE GENOMIC DNA]</scope>
    <source>
        <strain evidence="9">cv. UVA1</strain>
    </source>
</reference>
<protein>
    <submittedName>
        <fullName evidence="8">Core-2/I-branching beta-1,6-N-acetylglucosaminyltransferase family protein</fullName>
    </submittedName>
</protein>
<feature type="chain" id="PRO_5022847801" evidence="7">
    <location>
        <begin position="22"/>
        <end position="776"/>
    </location>
</feature>
<keyword evidence="9" id="KW-1185">Reference proteome</keyword>
<evidence type="ECO:0000256" key="1">
    <source>
        <dbReference type="ARBA" id="ARBA00004606"/>
    </source>
</evidence>
<evidence type="ECO:0000313" key="8">
    <source>
        <dbReference type="EMBL" id="GER35344.1"/>
    </source>
</evidence>
<comment type="caution">
    <text evidence="8">The sequence shown here is derived from an EMBL/GenBank/DDBJ whole genome shotgun (WGS) entry which is preliminary data.</text>
</comment>
<feature type="region of interest" description="Disordered" evidence="6">
    <location>
        <begin position="711"/>
        <end position="746"/>
    </location>
</feature>
<evidence type="ECO:0000256" key="7">
    <source>
        <dbReference type="SAM" id="SignalP"/>
    </source>
</evidence>
<organism evidence="8 9">
    <name type="scientific">Striga asiatica</name>
    <name type="common">Asiatic witchweed</name>
    <name type="synonym">Buchnera asiatica</name>
    <dbReference type="NCBI Taxonomy" id="4170"/>
    <lineage>
        <taxon>Eukaryota</taxon>
        <taxon>Viridiplantae</taxon>
        <taxon>Streptophyta</taxon>
        <taxon>Embryophyta</taxon>
        <taxon>Tracheophyta</taxon>
        <taxon>Spermatophyta</taxon>
        <taxon>Magnoliopsida</taxon>
        <taxon>eudicotyledons</taxon>
        <taxon>Gunneridae</taxon>
        <taxon>Pentapetalae</taxon>
        <taxon>asterids</taxon>
        <taxon>lamiids</taxon>
        <taxon>Lamiales</taxon>
        <taxon>Orobanchaceae</taxon>
        <taxon>Buchnereae</taxon>
        <taxon>Striga</taxon>
    </lineage>
</organism>
<feature type="signal peptide" evidence="7">
    <location>
        <begin position="1"/>
        <end position="21"/>
    </location>
</feature>
<dbReference type="OrthoDB" id="191334at2759"/>
<dbReference type="InterPro" id="IPR003406">
    <property type="entry name" value="Glyco_trans_14"/>
</dbReference>
<gene>
    <name evidence="8" type="ORF">STAS_11616</name>
</gene>
<dbReference type="Pfam" id="PF02485">
    <property type="entry name" value="Branch"/>
    <property type="match status" value="2"/>
</dbReference>
<evidence type="ECO:0000256" key="6">
    <source>
        <dbReference type="SAM" id="MobiDB-lite"/>
    </source>
</evidence>
<dbReference type="Proteomes" id="UP000325081">
    <property type="component" value="Unassembled WGS sequence"/>
</dbReference>
<dbReference type="AlphaFoldDB" id="A0A5A7PRF7"/>
<dbReference type="InterPro" id="IPR044174">
    <property type="entry name" value="BC10-like"/>
</dbReference>